<evidence type="ECO:0000259" key="1">
    <source>
        <dbReference type="Pfam" id="PF13622"/>
    </source>
</evidence>
<comment type="caution">
    <text evidence="3">The sequence shown here is derived from an EMBL/GenBank/DDBJ whole genome shotgun (WGS) entry which is preliminary data.</text>
</comment>
<feature type="domain" description="Acyl-CoA thioesterase-like C-terminal" evidence="2">
    <location>
        <begin position="129"/>
        <end position="267"/>
    </location>
</feature>
<dbReference type="AlphaFoldDB" id="A0A4R6UHW8"/>
<keyword evidence="4" id="KW-1185">Reference proteome</keyword>
<evidence type="ECO:0000313" key="4">
    <source>
        <dbReference type="Proteomes" id="UP000295281"/>
    </source>
</evidence>
<dbReference type="PANTHER" id="PTHR38110">
    <property type="entry name" value="CHROMOSOME 23, WHOLE GENOME SHOTGUN SEQUENCE"/>
    <property type="match status" value="1"/>
</dbReference>
<organism evidence="3 4">
    <name type="scientific">Actinorugispora endophytica</name>
    <dbReference type="NCBI Taxonomy" id="1605990"/>
    <lineage>
        <taxon>Bacteria</taxon>
        <taxon>Bacillati</taxon>
        <taxon>Actinomycetota</taxon>
        <taxon>Actinomycetes</taxon>
        <taxon>Streptosporangiales</taxon>
        <taxon>Nocardiopsidaceae</taxon>
        <taxon>Actinorugispora</taxon>
    </lineage>
</organism>
<dbReference type="InterPro" id="IPR029069">
    <property type="entry name" value="HotDog_dom_sf"/>
</dbReference>
<feature type="domain" description="Acyl-CoA thioesterase-like N-terminal HotDog" evidence="1">
    <location>
        <begin position="30"/>
        <end position="105"/>
    </location>
</feature>
<dbReference type="InterPro" id="IPR042171">
    <property type="entry name" value="Acyl-CoA_hotdog"/>
</dbReference>
<dbReference type="Pfam" id="PF13622">
    <property type="entry name" value="4HBT_3"/>
    <property type="match status" value="1"/>
</dbReference>
<accession>A0A4R6UHW8</accession>
<evidence type="ECO:0000259" key="2">
    <source>
        <dbReference type="Pfam" id="PF20789"/>
    </source>
</evidence>
<dbReference type="PANTHER" id="PTHR38110:SF1">
    <property type="entry name" value="THIOESTERASE DOMAIN-CONTAINING PROTEIN"/>
    <property type="match status" value="1"/>
</dbReference>
<gene>
    <name evidence="3" type="ORF">EV190_1354</name>
</gene>
<reference evidence="3 4" key="1">
    <citation type="submission" date="2019-03" db="EMBL/GenBank/DDBJ databases">
        <title>Genomic Encyclopedia of Type Strains, Phase IV (KMG-IV): sequencing the most valuable type-strain genomes for metagenomic binning, comparative biology and taxonomic classification.</title>
        <authorList>
            <person name="Goeker M."/>
        </authorList>
    </citation>
    <scope>NUCLEOTIDE SEQUENCE [LARGE SCALE GENOMIC DNA]</scope>
    <source>
        <strain evidence="3 4">DSM 46770</strain>
    </source>
</reference>
<dbReference type="Proteomes" id="UP000295281">
    <property type="component" value="Unassembled WGS sequence"/>
</dbReference>
<sequence>MVPMTRFASATDITRTGENRYAVDLDPGYLIGAALNGGYLMAVLQQAALAESAHPHAVSSSYHFLSPGSGGPAEIEAEALKRGRTVSTVRVTLRQAGKAVATGTVATAALDPGAVPVFEAAPAGVPPIEQCRAFDPRADRASESGFIDRVDLRFAPETYALLTGGHSGATPELRGHVDLSARDGGPAEDPAAFVALAVDALPPVVSALTAWRWAPTVELTWHLRALPEPGPLAFRARADLVSDGWFDESVDLWDAKGRLVAQSRQLARLGR</sequence>
<dbReference type="SUPFAM" id="SSF54637">
    <property type="entry name" value="Thioesterase/thiol ester dehydrase-isomerase"/>
    <property type="match status" value="2"/>
</dbReference>
<proteinExistence type="predicted"/>
<dbReference type="Gene3D" id="2.40.160.210">
    <property type="entry name" value="Acyl-CoA thioesterase, double hotdog domain"/>
    <property type="match status" value="1"/>
</dbReference>
<dbReference type="InterPro" id="IPR052389">
    <property type="entry name" value="Sec_Metab_Biosynth-Assoc"/>
</dbReference>
<dbReference type="Pfam" id="PF20789">
    <property type="entry name" value="4HBT_3C"/>
    <property type="match status" value="1"/>
</dbReference>
<dbReference type="InterPro" id="IPR049449">
    <property type="entry name" value="TesB_ACOT8-like_N"/>
</dbReference>
<evidence type="ECO:0000313" key="3">
    <source>
        <dbReference type="EMBL" id="TDQ44575.1"/>
    </source>
</evidence>
<dbReference type="EMBL" id="SNYN01000035">
    <property type="protein sequence ID" value="TDQ44575.1"/>
    <property type="molecule type" value="Genomic_DNA"/>
</dbReference>
<protein>
    <submittedName>
        <fullName evidence="3">Acyl-CoA thioesterase</fullName>
    </submittedName>
</protein>
<dbReference type="InterPro" id="IPR049450">
    <property type="entry name" value="ACOT8-like_C"/>
</dbReference>
<name>A0A4R6UHW8_9ACTN</name>
<dbReference type="OrthoDB" id="5418286at2"/>